<proteinExistence type="predicted"/>
<evidence type="ECO:0000313" key="1">
    <source>
        <dbReference type="EMBL" id="MEM5497612.1"/>
    </source>
</evidence>
<dbReference type="Pfam" id="PF04134">
    <property type="entry name" value="DCC1-like"/>
    <property type="match status" value="1"/>
</dbReference>
<accession>A0ABU9SUP9</accession>
<dbReference type="Proteomes" id="UP001461163">
    <property type="component" value="Unassembled WGS sequence"/>
</dbReference>
<protein>
    <submittedName>
        <fullName evidence="1">DUF393 domain-containing protein</fullName>
    </submittedName>
</protein>
<evidence type="ECO:0000313" key="2">
    <source>
        <dbReference type="Proteomes" id="UP001461163"/>
    </source>
</evidence>
<reference evidence="1 2" key="1">
    <citation type="submission" date="2024-03" db="EMBL/GenBank/DDBJ databases">
        <title>Community enrichment and isolation of bacterial strains for fucoidan degradation.</title>
        <authorList>
            <person name="Sichert A."/>
        </authorList>
    </citation>
    <scope>NUCLEOTIDE SEQUENCE [LARGE SCALE GENOMIC DNA]</scope>
    <source>
        <strain evidence="1 2">AS12</strain>
    </source>
</reference>
<dbReference type="EMBL" id="JBBMQS010000005">
    <property type="protein sequence ID" value="MEM5497612.1"/>
    <property type="molecule type" value="Genomic_DNA"/>
</dbReference>
<gene>
    <name evidence="1" type="ORF">WNY77_09435</name>
</gene>
<dbReference type="InterPro" id="IPR044691">
    <property type="entry name" value="DCC1_Trx"/>
</dbReference>
<name>A0ABU9SUP9_9ALTE</name>
<organism evidence="1 2">
    <name type="scientific">Paraglaciecola mesophila</name>
    <dbReference type="NCBI Taxonomy" id="197222"/>
    <lineage>
        <taxon>Bacteria</taxon>
        <taxon>Pseudomonadati</taxon>
        <taxon>Pseudomonadota</taxon>
        <taxon>Gammaproteobacteria</taxon>
        <taxon>Alteromonadales</taxon>
        <taxon>Alteromonadaceae</taxon>
        <taxon>Paraglaciecola</taxon>
    </lineage>
</organism>
<dbReference type="InterPro" id="IPR007263">
    <property type="entry name" value="DCC1-like"/>
</dbReference>
<dbReference type="RefSeq" id="WP_342881559.1">
    <property type="nucleotide sequence ID" value="NZ_JBBMQS010000005.1"/>
</dbReference>
<comment type="caution">
    <text evidence="1">The sequence shown here is derived from an EMBL/GenBank/DDBJ whole genome shotgun (WGS) entry which is preliminary data.</text>
</comment>
<dbReference type="PANTHER" id="PTHR34290">
    <property type="entry name" value="SI:CH73-390P7.2"/>
    <property type="match status" value="1"/>
</dbReference>
<keyword evidence="2" id="KW-1185">Reference proteome</keyword>
<dbReference type="PANTHER" id="PTHR34290:SF2">
    <property type="entry name" value="OS04G0668800 PROTEIN"/>
    <property type="match status" value="1"/>
</dbReference>
<sequence length="141" mass="16375">MAIRIFYDGYCPLCLAEMNKLKAYDKDHNIEFVDIQLASFTKDYPSLNWHDLNARIHVQKMNGEMATGLDATYLAWDTIGKGWLYGWMRWPIICWFADGFYAFFARHRYTISYLLTGKKRCDTCAVSATTKDSVKSKGEDK</sequence>